<dbReference type="AlphaFoldDB" id="A0A7S4A7M1"/>
<dbReference type="GO" id="GO:0005524">
    <property type="term" value="F:ATP binding"/>
    <property type="evidence" value="ECO:0007669"/>
    <property type="project" value="UniProtKB-KW"/>
</dbReference>
<dbReference type="InterPro" id="IPR003593">
    <property type="entry name" value="AAA+_ATPase"/>
</dbReference>
<organism evidence="4">
    <name type="scientific">Pelagomonas calceolata</name>
    <dbReference type="NCBI Taxonomy" id="35677"/>
    <lineage>
        <taxon>Eukaryota</taxon>
        <taxon>Sar</taxon>
        <taxon>Stramenopiles</taxon>
        <taxon>Ochrophyta</taxon>
        <taxon>Pelagophyceae</taxon>
        <taxon>Pelagomonadales</taxon>
        <taxon>Pelagomonadaceae</taxon>
        <taxon>Pelagomonas</taxon>
    </lineage>
</organism>
<dbReference type="PANTHER" id="PTHR43158:SF2">
    <property type="entry name" value="SKFA PEPTIDE EXPORT ATP-BINDING PROTEIN SKFE"/>
    <property type="match status" value="1"/>
</dbReference>
<keyword evidence="2" id="KW-0067">ATP-binding</keyword>
<dbReference type="SMART" id="SM00382">
    <property type="entry name" value="AAA"/>
    <property type="match status" value="2"/>
</dbReference>
<dbReference type="OrthoDB" id="10255969at2759"/>
<dbReference type="InterPro" id="IPR027417">
    <property type="entry name" value="P-loop_NTPase"/>
</dbReference>
<dbReference type="Gene3D" id="3.40.50.300">
    <property type="entry name" value="P-loop containing nucleotide triphosphate hydrolases"/>
    <property type="match status" value="2"/>
</dbReference>
<gene>
    <name evidence="4" type="ORF">PCAL00307_LOCUS21866</name>
    <name evidence="5" type="ORF">PECAL_6P16860</name>
</gene>
<proteinExistence type="predicted"/>
<evidence type="ECO:0000259" key="3">
    <source>
        <dbReference type="PROSITE" id="PS50893"/>
    </source>
</evidence>
<reference evidence="4" key="1">
    <citation type="submission" date="2021-01" db="EMBL/GenBank/DDBJ databases">
        <authorList>
            <person name="Corre E."/>
            <person name="Pelletier E."/>
            <person name="Niang G."/>
            <person name="Scheremetjew M."/>
            <person name="Finn R."/>
            <person name="Kale V."/>
            <person name="Holt S."/>
            <person name="Cochrane G."/>
            <person name="Meng A."/>
            <person name="Brown T."/>
            <person name="Cohen L."/>
        </authorList>
    </citation>
    <scope>NUCLEOTIDE SEQUENCE</scope>
    <source>
        <strain evidence="4">CCMP1756</strain>
    </source>
</reference>
<dbReference type="GO" id="GO:0016887">
    <property type="term" value="F:ATP hydrolysis activity"/>
    <property type="evidence" value="ECO:0007669"/>
    <property type="project" value="InterPro"/>
</dbReference>
<dbReference type="EMBL" id="CAKKNE010000006">
    <property type="protein sequence ID" value="CAH0380047.1"/>
    <property type="molecule type" value="Genomic_DNA"/>
</dbReference>
<evidence type="ECO:0000313" key="6">
    <source>
        <dbReference type="Proteomes" id="UP000789595"/>
    </source>
</evidence>
<keyword evidence="6" id="KW-1185">Reference proteome</keyword>
<dbReference type="SUPFAM" id="SSF52540">
    <property type="entry name" value="P-loop containing nucleoside triphosphate hydrolases"/>
    <property type="match status" value="2"/>
</dbReference>
<dbReference type="PROSITE" id="PS00211">
    <property type="entry name" value="ABC_TRANSPORTER_1"/>
    <property type="match status" value="1"/>
</dbReference>
<dbReference type="InterPro" id="IPR017871">
    <property type="entry name" value="ABC_transporter-like_CS"/>
</dbReference>
<accession>A0A7S4A7M1</accession>
<dbReference type="PANTHER" id="PTHR43158">
    <property type="entry name" value="SKFA PEPTIDE EXPORT ATP-BINDING PROTEIN SKFE"/>
    <property type="match status" value="1"/>
</dbReference>
<dbReference type="Proteomes" id="UP000789595">
    <property type="component" value="Unassembled WGS sequence"/>
</dbReference>
<evidence type="ECO:0000313" key="5">
    <source>
        <dbReference type="EMBL" id="CAH0380047.1"/>
    </source>
</evidence>
<evidence type="ECO:0000256" key="2">
    <source>
        <dbReference type="ARBA" id="ARBA00022840"/>
    </source>
</evidence>
<feature type="domain" description="ABC transporter" evidence="3">
    <location>
        <begin position="270"/>
        <end position="483"/>
    </location>
</feature>
<evidence type="ECO:0000313" key="4">
    <source>
        <dbReference type="EMBL" id="CAE0706415.1"/>
    </source>
</evidence>
<feature type="domain" description="ABC transporter" evidence="3">
    <location>
        <begin position="19"/>
        <end position="247"/>
    </location>
</feature>
<keyword evidence="1" id="KW-0547">Nucleotide-binding</keyword>
<name>A0A7S4A7M1_9STRA</name>
<dbReference type="CDD" id="cd00267">
    <property type="entry name" value="ABC_ATPase"/>
    <property type="match status" value="1"/>
</dbReference>
<dbReference type="InterPro" id="IPR003439">
    <property type="entry name" value="ABC_transporter-like_ATP-bd"/>
</dbReference>
<dbReference type="PROSITE" id="PS50893">
    <property type="entry name" value="ABC_TRANSPORTER_2"/>
    <property type="match status" value="2"/>
</dbReference>
<dbReference type="EMBL" id="HBIW01025385">
    <property type="protein sequence ID" value="CAE0706415.1"/>
    <property type="molecule type" value="Transcribed_RNA"/>
</dbReference>
<dbReference type="Pfam" id="PF00005">
    <property type="entry name" value="ABC_tran"/>
    <property type="match status" value="2"/>
</dbReference>
<evidence type="ECO:0000256" key="1">
    <source>
        <dbReference type="ARBA" id="ARBA00022741"/>
    </source>
</evidence>
<reference evidence="5" key="2">
    <citation type="submission" date="2021-11" db="EMBL/GenBank/DDBJ databases">
        <authorList>
            <consortium name="Genoscope - CEA"/>
            <person name="William W."/>
        </authorList>
    </citation>
    <scope>NUCLEOTIDE SEQUENCE</scope>
</reference>
<protein>
    <recommendedName>
        <fullName evidence="3">ABC transporter domain-containing protein</fullName>
    </recommendedName>
</protein>
<sequence>MRVALLRAVRCTARCSSSAPLAALRAAELAHGTAKLDLDIADADAGGHALLGRNGSGKSLVGRALCGDAHIKSGSLDRPARTAHVSFEAHEALAKEDVTVYEALGKLQTKASKYLAVRFGLHPLLWRPVKAVSTGEIRKVLLARALSARPDLVVLDNAFDGLDAPSRAALAKLLSQMSRGWGDILVRDMPSAKEAARTQLLQVTHRASEILPEVTRLTWITEEGARTEARTADDDLEARLLAATARADVAPVADLIRDLGPPLDGDDLLVEARGLGVTTGDTTILRGVDWTVAPGEHWLVAGGNGAGKSTLAALLTRPAGDDGVRWGPAATRSIEGEVRTTRSVAWVSTELHLRAAASAQSARAMLALFGAEDAAPFAAGLGLRDLERPFRALSQGEQKLLLVAAAVAARPRLLILDEVTQGLDAFQRGRVLALAEAYAARGTLVFVTHHTSEHLRCLTHVLHLVQNDAPVYCGARAAWDPLI</sequence>